<keyword evidence="2" id="KW-1185">Reference proteome</keyword>
<gene>
    <name evidence="1" type="ORF">GGQ79_002616</name>
</gene>
<name>A0AB34YS22_9HYPH</name>
<dbReference type="AlphaFoldDB" id="A0AB34YS22"/>
<evidence type="ECO:0000313" key="2">
    <source>
        <dbReference type="Proteomes" id="UP000553980"/>
    </source>
</evidence>
<sequence>MTGGAISIQNRALIAYPRPPHSHNFFPPDRIVKRNGKMTEKPSARLILKIRASDRATMAAAPHFYSES</sequence>
<proteinExistence type="predicted"/>
<evidence type="ECO:0000313" key="1">
    <source>
        <dbReference type="EMBL" id="MBB4094097.1"/>
    </source>
</evidence>
<comment type="caution">
    <text evidence="1">The sequence shown here is derived from an EMBL/GenBank/DDBJ whole genome shotgun (WGS) entry which is preliminary data.</text>
</comment>
<protein>
    <submittedName>
        <fullName evidence="1">Uncharacterized protein</fullName>
    </submittedName>
</protein>
<dbReference type="Proteomes" id="UP000553980">
    <property type="component" value="Unassembled WGS sequence"/>
</dbReference>
<organism evidence="1 2">
    <name type="scientific">Brucella pecoris</name>
    <dbReference type="NCBI Taxonomy" id="867683"/>
    <lineage>
        <taxon>Bacteria</taxon>
        <taxon>Pseudomonadati</taxon>
        <taxon>Pseudomonadota</taxon>
        <taxon>Alphaproteobacteria</taxon>
        <taxon>Hyphomicrobiales</taxon>
        <taxon>Brucellaceae</taxon>
        <taxon>Brucella/Ochrobactrum group</taxon>
        <taxon>Brucella</taxon>
    </lineage>
</organism>
<accession>A0AB34YS22</accession>
<dbReference type="EMBL" id="JACIEX010000005">
    <property type="protein sequence ID" value="MBB4094097.1"/>
    <property type="molecule type" value="Genomic_DNA"/>
</dbReference>
<reference evidence="1 2" key="1">
    <citation type="submission" date="2020-08" db="EMBL/GenBank/DDBJ databases">
        <title>Genomic Encyclopedia of Type Strains, Phase IV (KMG-IV): sequencing the most valuable type-strain genomes for metagenomic binning, comparative biology and taxonomic classification.</title>
        <authorList>
            <person name="Goeker M."/>
        </authorList>
    </citation>
    <scope>NUCLEOTIDE SEQUENCE [LARGE SCALE GENOMIC DNA]</scope>
    <source>
        <strain evidence="1 2">DSM 23868</strain>
    </source>
</reference>